<accession>S5RPQ4</accession>
<keyword evidence="7" id="KW-1185">Reference proteome</keyword>
<evidence type="ECO:0000313" key="6">
    <source>
        <dbReference type="EMBL" id="AGS06838.1"/>
    </source>
</evidence>
<gene>
    <name evidence="6" type="primary">dipA</name>
    <name evidence="6" type="ORF">SSDC_00725</name>
</gene>
<dbReference type="InterPro" id="IPR014043">
    <property type="entry name" value="Acyl_transferase_dom"/>
</dbReference>
<dbReference type="Pfam" id="PF00698">
    <property type="entry name" value="Acyl_transf_1"/>
    <property type="match status" value="1"/>
</dbReference>
<comment type="catalytic activity">
    <reaction evidence="4">
        <text>holo-[ACP] + malonyl-CoA = malonyl-[ACP] + CoA</text>
        <dbReference type="Rhea" id="RHEA:41792"/>
        <dbReference type="Rhea" id="RHEA-COMP:9623"/>
        <dbReference type="Rhea" id="RHEA-COMP:9685"/>
        <dbReference type="ChEBI" id="CHEBI:57287"/>
        <dbReference type="ChEBI" id="CHEBI:57384"/>
        <dbReference type="ChEBI" id="CHEBI:64479"/>
        <dbReference type="ChEBI" id="CHEBI:78449"/>
        <dbReference type="EC" id="2.3.1.39"/>
    </reaction>
</comment>
<keyword evidence="2" id="KW-0808">Transferase</keyword>
<dbReference type="RefSeq" id="WP_020915413.1">
    <property type="nucleotide sequence ID" value="NC_021885.1"/>
</dbReference>
<dbReference type="InterPro" id="IPR004410">
    <property type="entry name" value="Malonyl_CoA-ACP_transAc_FabD"/>
</dbReference>
<dbReference type="GO" id="GO:0005829">
    <property type="term" value="C:cytosol"/>
    <property type="evidence" value="ECO:0007669"/>
    <property type="project" value="TreeGrafter"/>
</dbReference>
<dbReference type="PATRIC" id="fig|669502.6.peg.142"/>
<evidence type="ECO:0000313" key="7">
    <source>
        <dbReference type="Proteomes" id="UP000015216"/>
    </source>
</evidence>
<dbReference type="Gene3D" id="3.30.70.250">
    <property type="entry name" value="Malonyl-CoA ACP transacylase, ACP-binding"/>
    <property type="match status" value="1"/>
</dbReference>
<dbReference type="PANTHER" id="PTHR42681">
    <property type="entry name" value="MALONYL-COA-ACYL CARRIER PROTEIN TRANSACYLASE, MITOCHONDRIAL"/>
    <property type="match status" value="1"/>
</dbReference>
<evidence type="ECO:0000256" key="3">
    <source>
        <dbReference type="ARBA" id="ARBA00023315"/>
    </source>
</evidence>
<dbReference type="SUPFAM" id="SSF55048">
    <property type="entry name" value="Probable ACP-binding domain of malonyl-CoA ACP transacylase"/>
    <property type="match status" value="1"/>
</dbReference>
<dbReference type="GO" id="GO:0004314">
    <property type="term" value="F:[acyl-carrier-protein] S-malonyltransferase activity"/>
    <property type="evidence" value="ECO:0007669"/>
    <property type="project" value="UniProtKB-EC"/>
</dbReference>
<dbReference type="EC" id="2.3.1.39" evidence="1"/>
<dbReference type="HOGENOM" id="CLU_030558_1_3_4"/>
<dbReference type="PANTHER" id="PTHR42681:SF1">
    <property type="entry name" value="MALONYL-COA-ACYL CARRIER PROTEIN TRANSACYLASE, MITOCHONDRIAL"/>
    <property type="match status" value="1"/>
</dbReference>
<reference evidence="6 7" key="1">
    <citation type="journal article" date="2013" name="Curr. Biol.">
        <title>Defensive bacteriome symbiont with a drastically reduced genome.</title>
        <authorList>
            <person name="Nakabachi A."/>
            <person name="Ueoka R."/>
            <person name="Oshima K."/>
            <person name="Teta R."/>
            <person name="Mangoni A."/>
            <person name="Gurgui M."/>
            <person name="Oldham N.J."/>
            <person name="van Echten-Deckert G."/>
            <person name="Okamura K."/>
            <person name="Yamamoto K."/>
            <person name="Inoue H."/>
            <person name="Ohkuma M."/>
            <person name="Hongoh Y."/>
            <person name="Miyagishima S.Y."/>
            <person name="Hattori M."/>
            <person name="Piel J."/>
            <person name="Fukatsu T."/>
        </authorList>
    </citation>
    <scope>NUCLEOTIDE SEQUENCE [LARGE SCALE GENOMIC DNA]</scope>
    <source>
        <strain evidence="6 7">DC</strain>
    </source>
</reference>
<feature type="domain" description="Malonyl-CoA:ACP transacylase (MAT)" evidence="5">
    <location>
        <begin position="5"/>
        <end position="287"/>
    </location>
</feature>
<dbReference type="Proteomes" id="UP000015216">
    <property type="component" value="Chromosome"/>
</dbReference>
<dbReference type="GO" id="GO:0006633">
    <property type="term" value="P:fatty acid biosynthetic process"/>
    <property type="evidence" value="ECO:0007669"/>
    <property type="project" value="TreeGrafter"/>
</dbReference>
<organism evidence="6 7">
    <name type="scientific">Candidatus Profftella armatura</name>
    <dbReference type="NCBI Taxonomy" id="669502"/>
    <lineage>
        <taxon>Bacteria</taxon>
        <taxon>Pseudomonadati</taxon>
        <taxon>Pseudomonadota</taxon>
        <taxon>Betaproteobacteria</taxon>
        <taxon>Candidatus Profftella</taxon>
    </lineage>
</organism>
<evidence type="ECO:0000256" key="2">
    <source>
        <dbReference type="ARBA" id="ARBA00022679"/>
    </source>
</evidence>
<dbReference type="OrthoDB" id="9808564at2"/>
<dbReference type="InterPro" id="IPR016035">
    <property type="entry name" value="Acyl_Trfase/lysoPLipase"/>
</dbReference>
<dbReference type="InterPro" id="IPR016036">
    <property type="entry name" value="Malonyl_transacylase_ACP-bd"/>
</dbReference>
<keyword evidence="3" id="KW-0012">Acyltransferase</keyword>
<dbReference type="InterPro" id="IPR050858">
    <property type="entry name" value="Mal-CoA-ACP_Trans/PKS_FabD"/>
</dbReference>
<sequence length="358" mass="41138">MKTYLFPGQGSQYVGMGQLLFDKFPDIIEKSNNILGYSIEELCLKNSKNQLNKTEYTQPALYIVNALSYRDHIKNTGEYADFLVGHSLGEYNALESAGVFSFEDGLRLVQKRSKLMSQVLDGAMAAVIGINYKKILNILKENNLNTIDIANYNTLNQIIIAGPKNDINNAQIFFEKNNAIYIPLNVSGPFHSRYMKPIYKKFNNFLLDFVFHSPNIPVISNFEALPYSIEKITNNLSNHLINPVKWFDSIYYLLNKSKNEMEFMEIGPGTVLTKFIKSIKNEYKKDCVIKDDILEQSQEKKIEKWNNKYPIGTKVKVKGYKDILITKTKSMLLFENKAVIYIEGYNGYFLLDDVQPIQ</sequence>
<dbReference type="SUPFAM" id="SSF52151">
    <property type="entry name" value="FabD/lysophospholipase-like"/>
    <property type="match status" value="1"/>
</dbReference>
<dbReference type="SMART" id="SM00827">
    <property type="entry name" value="PKS_AT"/>
    <property type="match status" value="1"/>
</dbReference>
<dbReference type="KEGG" id="ssdc:SSDC_00725"/>
<evidence type="ECO:0000256" key="1">
    <source>
        <dbReference type="ARBA" id="ARBA00013258"/>
    </source>
</evidence>
<dbReference type="Gene3D" id="3.40.366.10">
    <property type="entry name" value="Malonyl-Coenzyme A Acyl Carrier Protein, domain 2"/>
    <property type="match status" value="1"/>
</dbReference>
<evidence type="ECO:0000256" key="4">
    <source>
        <dbReference type="ARBA" id="ARBA00048462"/>
    </source>
</evidence>
<proteinExistence type="predicted"/>
<dbReference type="STRING" id="669502.SSDC_00725"/>
<protein>
    <recommendedName>
        <fullName evidence="1">[acyl-carrier-protein] S-malonyltransferase</fullName>
        <ecNumber evidence="1">2.3.1.39</ecNumber>
    </recommendedName>
</protein>
<name>S5RPQ4_9PROT</name>
<dbReference type="eggNOG" id="COG0331">
    <property type="taxonomic scope" value="Bacteria"/>
</dbReference>
<dbReference type="InterPro" id="IPR001227">
    <property type="entry name" value="Ac_transferase_dom_sf"/>
</dbReference>
<dbReference type="NCBIfam" id="TIGR00128">
    <property type="entry name" value="fabD"/>
    <property type="match status" value="1"/>
</dbReference>
<dbReference type="GeneID" id="301553012"/>
<dbReference type="EMBL" id="CP003468">
    <property type="protein sequence ID" value="AGS06838.1"/>
    <property type="molecule type" value="Genomic_DNA"/>
</dbReference>
<dbReference type="AlphaFoldDB" id="S5RPQ4"/>
<evidence type="ECO:0000259" key="5">
    <source>
        <dbReference type="SMART" id="SM00827"/>
    </source>
</evidence>